<keyword evidence="3" id="KW-1185">Reference proteome</keyword>
<evidence type="ECO:0000256" key="1">
    <source>
        <dbReference type="SAM" id="MobiDB-lite"/>
    </source>
</evidence>
<evidence type="ECO:0000313" key="2">
    <source>
        <dbReference type="EMBL" id="KAK1671308.1"/>
    </source>
</evidence>
<reference evidence="2" key="1">
    <citation type="submission" date="2021-06" db="EMBL/GenBank/DDBJ databases">
        <title>Comparative genomics, transcriptomics and evolutionary studies reveal genomic signatures of adaptation to plant cell wall in hemibiotrophic fungi.</title>
        <authorList>
            <consortium name="DOE Joint Genome Institute"/>
            <person name="Baroncelli R."/>
            <person name="Diaz J.F."/>
            <person name="Benocci T."/>
            <person name="Peng M."/>
            <person name="Battaglia E."/>
            <person name="Haridas S."/>
            <person name="Andreopoulos W."/>
            <person name="Labutti K."/>
            <person name="Pangilinan J."/>
            <person name="Floch G.L."/>
            <person name="Makela M.R."/>
            <person name="Henrissat B."/>
            <person name="Grigoriev I.V."/>
            <person name="Crouch J.A."/>
            <person name="De Vries R.P."/>
            <person name="Sukno S.A."/>
            <person name="Thon M.R."/>
        </authorList>
    </citation>
    <scope>NUCLEOTIDE SEQUENCE</scope>
    <source>
        <strain evidence="2">CBS 193.32</strain>
    </source>
</reference>
<evidence type="ECO:0000313" key="3">
    <source>
        <dbReference type="Proteomes" id="UP001224890"/>
    </source>
</evidence>
<accession>A0AAJ0AF39</accession>
<dbReference type="Proteomes" id="UP001224890">
    <property type="component" value="Unassembled WGS sequence"/>
</dbReference>
<dbReference type="EMBL" id="JAHMHR010000048">
    <property type="protein sequence ID" value="KAK1671308.1"/>
    <property type="molecule type" value="Genomic_DNA"/>
</dbReference>
<dbReference type="GeneID" id="85454545"/>
<dbReference type="AlphaFoldDB" id="A0AAJ0AF39"/>
<proteinExistence type="predicted"/>
<protein>
    <submittedName>
        <fullName evidence="2">Uncharacterized protein</fullName>
    </submittedName>
</protein>
<feature type="compositionally biased region" description="Basic residues" evidence="1">
    <location>
        <begin position="1"/>
        <end position="11"/>
    </location>
</feature>
<feature type="compositionally biased region" description="Basic and acidic residues" evidence="1">
    <location>
        <begin position="12"/>
        <end position="26"/>
    </location>
</feature>
<dbReference type="RefSeq" id="XP_060425311.1">
    <property type="nucleotide sequence ID" value="XM_060570019.1"/>
</dbReference>
<comment type="caution">
    <text evidence="2">The sequence shown here is derived from an EMBL/GenBank/DDBJ whole genome shotgun (WGS) entry which is preliminary data.</text>
</comment>
<name>A0AAJ0AF39_9PEZI</name>
<feature type="non-terminal residue" evidence="2">
    <location>
        <position position="1"/>
    </location>
</feature>
<organism evidence="2 3">
    <name type="scientific">Colletotrichum godetiae</name>
    <dbReference type="NCBI Taxonomy" id="1209918"/>
    <lineage>
        <taxon>Eukaryota</taxon>
        <taxon>Fungi</taxon>
        <taxon>Dikarya</taxon>
        <taxon>Ascomycota</taxon>
        <taxon>Pezizomycotina</taxon>
        <taxon>Sordariomycetes</taxon>
        <taxon>Hypocreomycetidae</taxon>
        <taxon>Glomerellales</taxon>
        <taxon>Glomerellaceae</taxon>
        <taxon>Colletotrichum</taxon>
        <taxon>Colletotrichum acutatum species complex</taxon>
    </lineage>
</organism>
<gene>
    <name evidence="2" type="ORF">BDP55DRAFT_560752</name>
</gene>
<sequence>RSGSHRHGRKGEKKDREHKSREPSRKQEVPLSYFSFLFVVNEFRIFEGGVVGDPLGNTRPPNSADGYDEEKAGKVWRYQNGSIDLAAGYQWSRPLPGSPGIIRGPVPEVDEFGNYVFVDREMEVYKTYSVFNCWRFLPCVFYNGDVSTVDDARVEGWQTLIFTPGQMDLALTRIGCFDFDNAATRHVVGRNPSWMPHLLPYTFSTSNAAAPQSTGLGGNLSIIIALMALAREPGDTDRVFREKLWDMGILRGSRSSRAGEYLVDFPRGVMVQICCDSFNTNSTPDTILDFEIRGCAVYG</sequence>
<feature type="region of interest" description="Disordered" evidence="1">
    <location>
        <begin position="1"/>
        <end position="26"/>
    </location>
</feature>